<evidence type="ECO:0000259" key="2">
    <source>
        <dbReference type="Pfam" id="PF02525"/>
    </source>
</evidence>
<comment type="caution">
    <text evidence="3">The sequence shown here is derived from an EMBL/GenBank/DDBJ whole genome shotgun (WGS) entry which is preliminary data.</text>
</comment>
<gene>
    <name evidence="3" type="ORF">F3F73_06855</name>
</gene>
<dbReference type="Gene3D" id="3.40.50.360">
    <property type="match status" value="1"/>
</dbReference>
<keyword evidence="1" id="KW-0560">Oxidoreductase</keyword>
<dbReference type="EMBL" id="VWMK01000005">
    <property type="protein sequence ID" value="KAA3767435.1"/>
    <property type="molecule type" value="Genomic_DNA"/>
</dbReference>
<organism evidence="3 4">
    <name type="scientific">Bacteroides salyersiae</name>
    <dbReference type="NCBI Taxonomy" id="291644"/>
    <lineage>
        <taxon>Bacteria</taxon>
        <taxon>Pseudomonadati</taxon>
        <taxon>Bacteroidota</taxon>
        <taxon>Bacteroidia</taxon>
        <taxon>Bacteroidales</taxon>
        <taxon>Bacteroidaceae</taxon>
        <taxon>Bacteroides</taxon>
    </lineage>
</organism>
<dbReference type="AlphaFoldDB" id="A0A7J4XLB3"/>
<dbReference type="GO" id="GO:0009055">
    <property type="term" value="F:electron transfer activity"/>
    <property type="evidence" value="ECO:0007669"/>
    <property type="project" value="TreeGrafter"/>
</dbReference>
<evidence type="ECO:0000256" key="1">
    <source>
        <dbReference type="ARBA" id="ARBA00023002"/>
    </source>
</evidence>
<dbReference type="InterPro" id="IPR003680">
    <property type="entry name" value="Flavodoxin_fold"/>
</dbReference>
<name>A0A7J4XLB3_9BACE</name>
<feature type="domain" description="Flavodoxin-like fold" evidence="2">
    <location>
        <begin position="6"/>
        <end position="171"/>
    </location>
</feature>
<sequence>MDKDLKKVVILLAHPNMKESQANKALTDAVKDMDEVAVYNLYELHNESTFNVDEWSKIISHAAAVIYQFPFYWMSAPSLLKKWQDEVFTYLAKTPAVAGKPLMVVTTTGSEFEAYRSGGRNRFTVDELLRPYQVGAIHAGMVWQTPIIAYGMGTTDAAKNIAEGANLYRQKVERLIGTENSGNNW</sequence>
<dbReference type="PANTHER" id="PTHR47307:SF1">
    <property type="entry name" value="GLUTATHIONE-REGULATED POTASSIUM-EFFLUX SYSTEM ANCILLARY PROTEIN KEFG"/>
    <property type="match status" value="1"/>
</dbReference>
<dbReference type="GO" id="GO:0003955">
    <property type="term" value="F:NAD(P)H dehydrogenase (quinone) activity"/>
    <property type="evidence" value="ECO:0007669"/>
    <property type="project" value="TreeGrafter"/>
</dbReference>
<dbReference type="GO" id="GO:0010181">
    <property type="term" value="F:FMN binding"/>
    <property type="evidence" value="ECO:0007669"/>
    <property type="project" value="TreeGrafter"/>
</dbReference>
<dbReference type="InterPro" id="IPR046980">
    <property type="entry name" value="KefG/KefF"/>
</dbReference>
<dbReference type="Pfam" id="PF02525">
    <property type="entry name" value="Flavodoxin_2"/>
    <property type="match status" value="1"/>
</dbReference>
<dbReference type="SUPFAM" id="SSF52218">
    <property type="entry name" value="Flavoproteins"/>
    <property type="match status" value="1"/>
</dbReference>
<reference evidence="3 4" key="1">
    <citation type="journal article" date="2019" name="Nat. Med.">
        <title>A library of human gut bacterial isolates paired with longitudinal multiomics data enables mechanistic microbiome research.</title>
        <authorList>
            <person name="Poyet M."/>
            <person name="Groussin M."/>
            <person name="Gibbons S.M."/>
            <person name="Avila-Pacheco J."/>
            <person name="Jiang X."/>
            <person name="Kearney S.M."/>
            <person name="Perrotta A.R."/>
            <person name="Berdy B."/>
            <person name="Zhao S."/>
            <person name="Lieberman T.D."/>
            <person name="Swanson P.K."/>
            <person name="Smith M."/>
            <person name="Roesemann S."/>
            <person name="Alexander J.E."/>
            <person name="Rich S.A."/>
            <person name="Livny J."/>
            <person name="Vlamakis H."/>
            <person name="Clish C."/>
            <person name="Bullock K."/>
            <person name="Deik A."/>
            <person name="Scott J."/>
            <person name="Pierce K.A."/>
            <person name="Xavier R.J."/>
            <person name="Alm E.J."/>
        </authorList>
    </citation>
    <scope>NUCLEOTIDE SEQUENCE [LARGE SCALE GENOMIC DNA]</scope>
    <source>
        <strain evidence="3 4">BIOML-A10</strain>
    </source>
</reference>
<dbReference type="RefSeq" id="WP_005931520.1">
    <property type="nucleotide sequence ID" value="NZ_CABKSE010000002.1"/>
</dbReference>
<dbReference type="PANTHER" id="PTHR47307">
    <property type="entry name" value="GLUTATHIONE-REGULATED POTASSIUM-EFFLUX SYSTEM ANCILLARY PROTEIN KEFG"/>
    <property type="match status" value="1"/>
</dbReference>
<protein>
    <submittedName>
        <fullName evidence="3">NAD(P)H-dependent oxidoreductase</fullName>
    </submittedName>
</protein>
<dbReference type="InterPro" id="IPR029039">
    <property type="entry name" value="Flavoprotein-like_sf"/>
</dbReference>
<evidence type="ECO:0000313" key="3">
    <source>
        <dbReference type="EMBL" id="KAA3767435.1"/>
    </source>
</evidence>
<accession>A0A7J4XLB3</accession>
<proteinExistence type="predicted"/>
<dbReference type="GeneID" id="93117464"/>
<evidence type="ECO:0000313" key="4">
    <source>
        <dbReference type="Proteomes" id="UP000422221"/>
    </source>
</evidence>
<dbReference type="Proteomes" id="UP000422221">
    <property type="component" value="Unassembled WGS sequence"/>
</dbReference>